<evidence type="ECO:0000313" key="6">
    <source>
        <dbReference type="EMBL" id="OOM74346.1"/>
    </source>
</evidence>
<evidence type="ECO:0000256" key="2">
    <source>
        <dbReference type="ARBA" id="ARBA00011322"/>
    </source>
</evidence>
<dbReference type="InterPro" id="IPR038729">
    <property type="entry name" value="Rad50/SbcC_AAA"/>
</dbReference>
<evidence type="ECO:0000256" key="4">
    <source>
        <dbReference type="SAM" id="Coils"/>
    </source>
</evidence>
<protein>
    <recommendedName>
        <fullName evidence="3">Nuclease SbcCD subunit C</fullName>
    </recommendedName>
</protein>
<evidence type="ECO:0000256" key="1">
    <source>
        <dbReference type="ARBA" id="ARBA00006930"/>
    </source>
</evidence>
<evidence type="ECO:0000259" key="5">
    <source>
        <dbReference type="Pfam" id="PF13476"/>
    </source>
</evidence>
<name>A0A1S8T9B5_9CLOT</name>
<dbReference type="SUPFAM" id="SSF52540">
    <property type="entry name" value="P-loop containing nucleoside triphosphate hydrolases"/>
    <property type="match status" value="2"/>
</dbReference>
<comment type="caution">
    <text evidence="6">The sequence shown here is derived from an EMBL/GenBank/DDBJ whole genome shotgun (WGS) entry which is preliminary data.</text>
</comment>
<proteinExistence type="inferred from homology"/>
<feature type="coiled-coil region" evidence="4">
    <location>
        <begin position="360"/>
        <end position="415"/>
    </location>
</feature>
<dbReference type="InterPro" id="IPR027417">
    <property type="entry name" value="P-loop_NTPase"/>
</dbReference>
<dbReference type="Gene3D" id="3.40.50.300">
    <property type="entry name" value="P-loop containing nucleotide triphosphate hydrolases"/>
    <property type="match status" value="2"/>
</dbReference>
<dbReference type="Proteomes" id="UP000190890">
    <property type="component" value="Unassembled WGS sequence"/>
</dbReference>
<dbReference type="PANTHER" id="PTHR32114">
    <property type="entry name" value="ABC TRANSPORTER ABCH.3"/>
    <property type="match status" value="1"/>
</dbReference>
<dbReference type="Pfam" id="PF13558">
    <property type="entry name" value="SbcC_Walker_B"/>
    <property type="match status" value="1"/>
</dbReference>
<feature type="coiled-coil region" evidence="4">
    <location>
        <begin position="301"/>
        <end position="335"/>
    </location>
</feature>
<feature type="coiled-coil region" evidence="4">
    <location>
        <begin position="206"/>
        <end position="277"/>
    </location>
</feature>
<sequence length="1163" mass="134657">MKPIKLKIKGLNSFIEEQVIDFEKLTDRGFFGIFGPTGSGKSTILDGITLALYGNVSRKSSNYINTNCDRLNVNFEFQISGAEIKRYIVDREFRRKNDGSINSGKCKIVDITNQEEEVLADGVKTINKKVEEIIGLNLEDFTRTVVLPQGKFSEFLKLEGKDRRDMLERLFNLEKYGDNLSRKLNLKISKERTDNNVLIGQLSGYNDISEDKLIEKKEMLTELENNLANLKSELEIIEKIYKENEELWNLQLELIEYNDKEKNLKGKQDEINEYIEKIKLGEAGEKVIPYIKAFESTIKEFHENEIELDNLKLAIDKVKEERERIEELWKKAKDNKENKLPTLMIDEQKVKDAIEEKKLIEIIQNKINNLMVEVKEFESKSKNFQSELINIDSEIKNKTKEIKENEKTYDDLKVDERFKEKIQQGIITEEKLGNIKVTISKDKEKKDSIEKENNETVAKGKTLKNIVEKINKDLEENEKKYEYLLKNSPGEQNDLVNLNQLIVENDQKWKIYAKSKNEIKESKVEIKSLSVEIINKKEKVKKQEEELEKIKNKQKEIMRENLAHALREELIEGEICPVCGSTHHNKENIKQVEILDLTAIENEIKSKENSIKDINNKVIQNETKISNFNEKIKISEEEIIKLGTEFKEKPLDNLKTEFTNLKNALEKYIQDKEMLEKGINNLKTEINTKDGEIKELRAVFSTNQRQIKDLENNIKENAEELDKLENTLKLLRSETDVSDFNKKNEQIKTIEKEREKLTKVIKSNRELVESLEKKKAALNEELTSIKENLAKDSADLAGYEKNKEEKLRSIKNKVNDVEDLDSLLNKIQKDIHNINIQFELVENNKNRVEKEFTDYNDKLIAVISKDKDLKKRKEDEEAWLELALDSEGFNSLEEVKKNLIEKDEIKKYKEKVEDYNNNIARVTGTIESLLKKINGKEITEENYEQIKSSKNAKEKEVNEVNENKIKVDEELKNIKEKLEAQKELLEKKKKIERKLSLLGDLEKLFKGKKFVEFVAANKLKYVSIEASKRLKEITNGNYGLEVDENGRFIIRDYKNGGAKRDATTLSGGETFLASLALALALSAQIQLKGTAPLELFFLDEGFGTLDDDLLEVVMSSLERIHNERLKVGIISHVESIKNRVPVKLMITPAESGMGGSKVKIERS</sequence>
<feature type="domain" description="Rad50/SbcC-type AAA" evidence="5">
    <location>
        <begin position="5"/>
        <end position="279"/>
    </location>
</feature>
<evidence type="ECO:0000313" key="7">
    <source>
        <dbReference type="Proteomes" id="UP000190890"/>
    </source>
</evidence>
<feature type="coiled-coil region" evidence="4">
    <location>
        <begin position="651"/>
        <end position="858"/>
    </location>
</feature>
<dbReference type="AlphaFoldDB" id="A0A1S8T9B5"/>
<gene>
    <name evidence="6" type="primary">sbcC</name>
    <name evidence="6" type="ORF">CLPUN_40510</name>
</gene>
<dbReference type="OrthoDB" id="9795626at2"/>
<keyword evidence="4" id="KW-0175">Coiled coil</keyword>
<keyword evidence="7" id="KW-1185">Reference proteome</keyword>
<evidence type="ECO:0000256" key="3">
    <source>
        <dbReference type="ARBA" id="ARBA00013368"/>
    </source>
</evidence>
<dbReference type="RefSeq" id="WP_077849025.1">
    <property type="nucleotide sequence ID" value="NZ_LZZM01000201.1"/>
</dbReference>
<dbReference type="Gene3D" id="1.10.287.1490">
    <property type="match status" value="1"/>
</dbReference>
<dbReference type="Pfam" id="PF13476">
    <property type="entry name" value="AAA_23"/>
    <property type="match status" value="1"/>
</dbReference>
<reference evidence="6 7" key="1">
    <citation type="submission" date="2016-05" db="EMBL/GenBank/DDBJ databases">
        <title>Microbial solvent formation.</title>
        <authorList>
            <person name="Poehlein A."/>
            <person name="Montoya Solano J.D."/>
            <person name="Flitsch S."/>
            <person name="Krabben P."/>
            <person name="Duerre P."/>
            <person name="Daniel R."/>
        </authorList>
    </citation>
    <scope>NUCLEOTIDE SEQUENCE [LARGE SCALE GENOMIC DNA]</scope>
    <source>
        <strain evidence="6 7">DSM 2619</strain>
    </source>
</reference>
<accession>A0A1S8T9B5</accession>
<dbReference type="STRING" id="29367.CLPUN_40510"/>
<dbReference type="GO" id="GO:0016887">
    <property type="term" value="F:ATP hydrolysis activity"/>
    <property type="evidence" value="ECO:0007669"/>
    <property type="project" value="InterPro"/>
</dbReference>
<comment type="subunit">
    <text evidence="2">Heterodimer of SbcC and SbcD.</text>
</comment>
<feature type="coiled-coil region" evidence="4">
    <location>
        <begin position="512"/>
        <end position="560"/>
    </location>
</feature>
<feature type="coiled-coil region" evidence="4">
    <location>
        <begin position="898"/>
        <end position="995"/>
    </location>
</feature>
<dbReference type="EMBL" id="LZZM01000201">
    <property type="protein sequence ID" value="OOM74346.1"/>
    <property type="molecule type" value="Genomic_DNA"/>
</dbReference>
<dbReference type="PANTHER" id="PTHR32114:SF2">
    <property type="entry name" value="ABC TRANSPORTER ABCH.3"/>
    <property type="match status" value="1"/>
</dbReference>
<dbReference type="GO" id="GO:0006302">
    <property type="term" value="P:double-strand break repair"/>
    <property type="evidence" value="ECO:0007669"/>
    <property type="project" value="InterPro"/>
</dbReference>
<organism evidence="6 7">
    <name type="scientific">Clostridium puniceum</name>
    <dbReference type="NCBI Taxonomy" id="29367"/>
    <lineage>
        <taxon>Bacteria</taxon>
        <taxon>Bacillati</taxon>
        <taxon>Bacillota</taxon>
        <taxon>Clostridia</taxon>
        <taxon>Eubacteriales</taxon>
        <taxon>Clostridiaceae</taxon>
        <taxon>Clostridium</taxon>
    </lineage>
</organism>
<comment type="similarity">
    <text evidence="1">Belongs to the SMC family. SbcC subfamily.</text>
</comment>